<keyword evidence="4" id="KW-1185">Reference proteome</keyword>
<dbReference type="Gene3D" id="3.40.50.300">
    <property type="entry name" value="P-loop containing nucleotide triphosphate hydrolases"/>
    <property type="match status" value="2"/>
</dbReference>
<dbReference type="KEGG" id="bgd:bgla_3p0770"/>
<proteinExistence type="predicted"/>
<name>F2LSI2_BURGS</name>
<evidence type="ECO:0000259" key="2">
    <source>
        <dbReference type="Pfam" id="PF12696"/>
    </source>
</evidence>
<dbReference type="PANTHER" id="PTHR30121">
    <property type="entry name" value="UNCHARACTERIZED PROTEIN YJGR-RELATED"/>
    <property type="match status" value="1"/>
</dbReference>
<sequence>MERRWWQVAQDRFFAGTLKRKKHAPQAHDIEPFKLRTLLEKFYEVRLGGAQDAWSLLSVGVSAVLGSRPLGTMLPTFLPSFAVPACGWLLPALLAFSGSSYLAGRYLEPWQNHFFLKSSIGIPSDDPPAEYGDGLLFGYSTDRGQPIVIPNSELFRHVSITGMSGVGKTVAGSFLMLQQIQRGGGVIFVDGKLDYDNILSMYRFACWAGRGHEFDVINPGDPSLSNSYNPILDGDPDEKASRVLSLVPVNPAADYYRSEAFDALKTIFSALDRAGLVYTFRDLVILLNNGSALEDLVVKLESKGRSEELDTLRLWLNRFRRALNPRDPLSGQIDINKLKQTLGGIAGKLSMFASGGFGQVMNVYSPDVRLYESIKAGRITYVALPTMGKAETANPFAKMFVSDVKTACSWLQMKPEDRPKIPFLCFFDEARSYLEENWGPLFEQARSAGLFLMPAMQTLPTTTQERETNERVTGNATTKLIFRVGSQNTAEECAELIGYTKRVQKSLSSSSSKSKSADMLKPTPGHNMGDSAGESYGEREVEEYKVKPDDLKKLAKGECVMLYEGDKVYDLRIPMVNLDKKFIRATASSIKDVRLNFRRLDSSLMKRAYRLNERVDELLAREVAAQRQNQNDDLNNAA</sequence>
<dbReference type="Pfam" id="PF12696">
    <property type="entry name" value="TraG-D_C"/>
    <property type="match status" value="1"/>
</dbReference>
<evidence type="ECO:0000313" key="3">
    <source>
        <dbReference type="EMBL" id="AEA65778.1"/>
    </source>
</evidence>
<dbReference type="EMBL" id="CP002603">
    <property type="protein sequence ID" value="AEA65778.1"/>
    <property type="molecule type" value="Genomic_DNA"/>
</dbReference>
<dbReference type="InterPro" id="IPR051162">
    <property type="entry name" value="T4SS_component"/>
</dbReference>
<gene>
    <name evidence="3" type="ordered locus">bgla_3p0770</name>
</gene>
<keyword evidence="3" id="KW-0614">Plasmid</keyword>
<feature type="domain" description="TraD/TraG TraM recognition site" evidence="2">
    <location>
        <begin position="422"/>
        <end position="529"/>
    </location>
</feature>
<dbReference type="PANTHER" id="PTHR30121:SF6">
    <property type="entry name" value="SLR6007 PROTEIN"/>
    <property type="match status" value="1"/>
</dbReference>
<organism evidence="3 4">
    <name type="scientific">Burkholderia gladioli (strain BSR3)</name>
    <dbReference type="NCBI Taxonomy" id="999541"/>
    <lineage>
        <taxon>Bacteria</taxon>
        <taxon>Pseudomonadati</taxon>
        <taxon>Pseudomonadota</taxon>
        <taxon>Betaproteobacteria</taxon>
        <taxon>Burkholderiales</taxon>
        <taxon>Burkholderiaceae</taxon>
        <taxon>Burkholderia</taxon>
    </lineage>
</organism>
<protein>
    <submittedName>
        <fullName evidence="3">Putative TraG family protein</fullName>
    </submittedName>
</protein>
<dbReference type="SUPFAM" id="SSF52540">
    <property type="entry name" value="P-loop containing nucleoside triphosphate hydrolases"/>
    <property type="match status" value="1"/>
</dbReference>
<geneLocation type="plasmid" evidence="3 4">
    <name>bgla_3p</name>
</geneLocation>
<dbReference type="AlphaFoldDB" id="F2LSI2"/>
<reference evidence="3 4" key="1">
    <citation type="journal article" date="2011" name="J. Bacteriol.">
        <title>Complete genome sequence of Burkholderia gladioli BSR3.</title>
        <authorList>
            <person name="Seo Y.S."/>
            <person name="Lim J."/>
            <person name="Choi B.S."/>
            <person name="Kim H."/>
            <person name="Goo E."/>
            <person name="Lee B."/>
            <person name="Lim J.S."/>
            <person name="Choi I.Y."/>
            <person name="Moon J.S."/>
            <person name="Kim J."/>
            <person name="Hwang I."/>
        </authorList>
    </citation>
    <scope>NUCLEOTIDE SEQUENCE [LARGE SCALE GENOMIC DNA]</scope>
    <source>
        <strain evidence="4">BSR3</strain>
    </source>
</reference>
<dbReference type="InterPro" id="IPR032689">
    <property type="entry name" value="TraG-D_C"/>
</dbReference>
<feature type="region of interest" description="Disordered" evidence="1">
    <location>
        <begin position="508"/>
        <end position="537"/>
    </location>
</feature>
<dbReference type="HOGENOM" id="CLU_462946_0_0_4"/>
<evidence type="ECO:0000313" key="4">
    <source>
        <dbReference type="Proteomes" id="UP000008316"/>
    </source>
</evidence>
<dbReference type="Proteomes" id="UP000008316">
    <property type="component" value="Plasmid bgla_3p"/>
</dbReference>
<dbReference type="InterPro" id="IPR027417">
    <property type="entry name" value="P-loop_NTPase"/>
</dbReference>
<evidence type="ECO:0000256" key="1">
    <source>
        <dbReference type="SAM" id="MobiDB-lite"/>
    </source>
</evidence>
<accession>F2LSI2</accession>
<dbReference type="RefSeq" id="WP_013691913.1">
    <property type="nucleotide sequence ID" value="NC_015378.1"/>
</dbReference>